<name>A0AAV4NFL0_CAEEX</name>
<gene>
    <name evidence="1" type="ORF">CEXT_554441</name>
</gene>
<comment type="caution">
    <text evidence="1">The sequence shown here is derived from an EMBL/GenBank/DDBJ whole genome shotgun (WGS) entry which is preliminary data.</text>
</comment>
<keyword evidence="2" id="KW-1185">Reference proteome</keyword>
<evidence type="ECO:0000313" key="2">
    <source>
        <dbReference type="Proteomes" id="UP001054945"/>
    </source>
</evidence>
<organism evidence="1 2">
    <name type="scientific">Caerostris extrusa</name>
    <name type="common">Bark spider</name>
    <name type="synonym">Caerostris bankana</name>
    <dbReference type="NCBI Taxonomy" id="172846"/>
    <lineage>
        <taxon>Eukaryota</taxon>
        <taxon>Metazoa</taxon>
        <taxon>Ecdysozoa</taxon>
        <taxon>Arthropoda</taxon>
        <taxon>Chelicerata</taxon>
        <taxon>Arachnida</taxon>
        <taxon>Araneae</taxon>
        <taxon>Araneomorphae</taxon>
        <taxon>Entelegynae</taxon>
        <taxon>Araneoidea</taxon>
        <taxon>Araneidae</taxon>
        <taxon>Caerostris</taxon>
    </lineage>
</organism>
<sequence>MSINLMLDLLPTQAFDWLPFCDQDNALGLLVNGHRYDLDSMDSDPLLDRINEWDYPIFEMKDQAKDLILSQSSKCSQSYYQKSIGNLTVTRVVSMREGSSSNPMQVYTASTR</sequence>
<reference evidence="1 2" key="1">
    <citation type="submission" date="2021-06" db="EMBL/GenBank/DDBJ databases">
        <title>Caerostris extrusa draft genome.</title>
        <authorList>
            <person name="Kono N."/>
            <person name="Arakawa K."/>
        </authorList>
    </citation>
    <scope>NUCLEOTIDE SEQUENCE [LARGE SCALE GENOMIC DNA]</scope>
</reference>
<protein>
    <submittedName>
        <fullName evidence="1">Uncharacterized protein</fullName>
    </submittedName>
</protein>
<proteinExistence type="predicted"/>
<dbReference type="Proteomes" id="UP001054945">
    <property type="component" value="Unassembled WGS sequence"/>
</dbReference>
<dbReference type="EMBL" id="BPLR01003351">
    <property type="protein sequence ID" value="GIX83604.1"/>
    <property type="molecule type" value="Genomic_DNA"/>
</dbReference>
<accession>A0AAV4NFL0</accession>
<evidence type="ECO:0000313" key="1">
    <source>
        <dbReference type="EMBL" id="GIX83604.1"/>
    </source>
</evidence>
<dbReference type="AlphaFoldDB" id="A0AAV4NFL0"/>